<gene>
    <name evidence="2" type="ORF">C8D89_111112</name>
</gene>
<dbReference type="Proteomes" id="UP000245639">
    <property type="component" value="Unassembled WGS sequence"/>
</dbReference>
<evidence type="ECO:0000259" key="1">
    <source>
        <dbReference type="SMART" id="SM00849"/>
    </source>
</evidence>
<dbReference type="PANTHER" id="PTHR23131">
    <property type="entry name" value="ENDORIBONUCLEASE LACTB2"/>
    <property type="match status" value="1"/>
</dbReference>
<sequence length="352" mass="37720">MIPDRHAWSRPELETVAPGVHRLPLPLPSDALRAVNVYLLAPEGADGELTLVDGGWAIDASREVLARLLGELGLGVGDVRRFLVTHVHRDHYSQAVALRREHGARVALGAGERESLARIQGPERGMAAQVDLLDRAGATTLAAEVRSWLARAEAPPAEGFADPDEWLVDGQQLSAGGRSLVVRETPGHTRGHLVFVDETTADATMLFAGDHVLPHITPSIGFEPAARPGALTRFLSSLAALRAEPDRRLLPAHGPVAESVHARVDELVAHHDQRLDEVAAAVAAGLPTAAEVAGALRWTRRGFRLDELETFNRMLAVLETDAHLEVLAAQGRVQRAAEPDGEGVDVVRHAAA</sequence>
<dbReference type="RefSeq" id="WP_116709799.1">
    <property type="nucleotide sequence ID" value="NZ_QEKW01000011.1"/>
</dbReference>
<dbReference type="InterPro" id="IPR036388">
    <property type="entry name" value="WH-like_DNA-bd_sf"/>
</dbReference>
<organism evidence="2 3">
    <name type="scientific">Actinomycetospora cinnamomea</name>
    <dbReference type="NCBI Taxonomy" id="663609"/>
    <lineage>
        <taxon>Bacteria</taxon>
        <taxon>Bacillati</taxon>
        <taxon>Actinomycetota</taxon>
        <taxon>Actinomycetes</taxon>
        <taxon>Pseudonocardiales</taxon>
        <taxon>Pseudonocardiaceae</taxon>
        <taxon>Actinomycetospora</taxon>
    </lineage>
</organism>
<evidence type="ECO:0000313" key="2">
    <source>
        <dbReference type="EMBL" id="PVZ07741.1"/>
    </source>
</evidence>
<dbReference type="SUPFAM" id="SSF56281">
    <property type="entry name" value="Metallo-hydrolase/oxidoreductase"/>
    <property type="match status" value="1"/>
</dbReference>
<proteinExistence type="predicted"/>
<dbReference type="PANTHER" id="PTHR23131:SF4">
    <property type="entry name" value="METALLO-BETA-LACTAMASE SUPERFAMILY POTEIN"/>
    <property type="match status" value="1"/>
</dbReference>
<dbReference type="InterPro" id="IPR036866">
    <property type="entry name" value="RibonucZ/Hydroxyglut_hydro"/>
</dbReference>
<evidence type="ECO:0000313" key="3">
    <source>
        <dbReference type="Proteomes" id="UP000245639"/>
    </source>
</evidence>
<dbReference type="EMBL" id="QEKW01000011">
    <property type="protein sequence ID" value="PVZ07741.1"/>
    <property type="molecule type" value="Genomic_DNA"/>
</dbReference>
<dbReference type="Gene3D" id="1.10.10.10">
    <property type="entry name" value="Winged helix-like DNA-binding domain superfamily/Winged helix DNA-binding domain"/>
    <property type="match status" value="1"/>
</dbReference>
<keyword evidence="2" id="KW-0378">Hydrolase</keyword>
<dbReference type="SMART" id="SM00849">
    <property type="entry name" value="Lactamase_B"/>
    <property type="match status" value="1"/>
</dbReference>
<feature type="domain" description="Metallo-beta-lactamase" evidence="1">
    <location>
        <begin position="34"/>
        <end position="253"/>
    </location>
</feature>
<dbReference type="InterPro" id="IPR050662">
    <property type="entry name" value="Sec-metab_biosynth-thioest"/>
</dbReference>
<reference evidence="2 3" key="1">
    <citation type="submission" date="2018-04" db="EMBL/GenBank/DDBJ databases">
        <title>Genomic Encyclopedia of Type Strains, Phase IV (KMG-IV): sequencing the most valuable type-strain genomes for metagenomic binning, comparative biology and taxonomic classification.</title>
        <authorList>
            <person name="Goeker M."/>
        </authorList>
    </citation>
    <scope>NUCLEOTIDE SEQUENCE [LARGE SCALE GENOMIC DNA]</scope>
    <source>
        <strain evidence="2 3">DSM 45771</strain>
    </source>
</reference>
<dbReference type="AlphaFoldDB" id="A0A2U1F6D3"/>
<dbReference type="OrthoDB" id="2971563at2"/>
<dbReference type="Gene3D" id="3.60.15.10">
    <property type="entry name" value="Ribonuclease Z/Hydroxyacylglutathione hydrolase-like"/>
    <property type="match status" value="1"/>
</dbReference>
<dbReference type="GO" id="GO:0016787">
    <property type="term" value="F:hydrolase activity"/>
    <property type="evidence" value="ECO:0007669"/>
    <property type="project" value="UniProtKB-KW"/>
</dbReference>
<dbReference type="Pfam" id="PF00753">
    <property type="entry name" value="Lactamase_B"/>
    <property type="match status" value="1"/>
</dbReference>
<keyword evidence="3" id="KW-1185">Reference proteome</keyword>
<comment type="caution">
    <text evidence="2">The sequence shown here is derived from an EMBL/GenBank/DDBJ whole genome shotgun (WGS) entry which is preliminary data.</text>
</comment>
<dbReference type="InterPro" id="IPR001279">
    <property type="entry name" value="Metallo-B-lactamas"/>
</dbReference>
<accession>A0A2U1F6D3</accession>
<protein>
    <submittedName>
        <fullName evidence="2">Glyoxylase-like metal-dependent hydrolase (Beta-lactamase superfamily II)</fullName>
    </submittedName>
</protein>
<name>A0A2U1F6D3_9PSEU</name>